<evidence type="ECO:0000313" key="13">
    <source>
        <dbReference type="Proteomes" id="UP000192220"/>
    </source>
</evidence>
<comment type="function">
    <text evidence="11">Accessory subunit of the mitochondrial membrane respiratory chain NADH dehydrogenase (Complex I), that is believed not to be involved in catalysis. Complex I functions in the transfer of electrons from NADH to the respiratory chain. The immediate electron acceptor for the enzyme is believed to be ubiquinone.</text>
</comment>
<evidence type="ECO:0000256" key="6">
    <source>
        <dbReference type="ARBA" id="ARBA00022792"/>
    </source>
</evidence>
<evidence type="ECO:0000256" key="8">
    <source>
        <dbReference type="ARBA" id="ARBA00022989"/>
    </source>
</evidence>
<dbReference type="AlphaFoldDB" id="A0A2I4BKF8"/>
<keyword evidence="5 12" id="KW-0812">Transmembrane</keyword>
<feature type="transmembrane region" description="Helical" evidence="12">
    <location>
        <begin position="20"/>
        <end position="37"/>
    </location>
</feature>
<evidence type="ECO:0000256" key="3">
    <source>
        <dbReference type="ARBA" id="ARBA00022448"/>
    </source>
</evidence>
<comment type="similarity">
    <text evidence="2 11">Belongs to the complex I NDUFC2 subunit family.</text>
</comment>
<dbReference type="CTD" id="4718"/>
<dbReference type="RefSeq" id="XP_013868229.1">
    <property type="nucleotide sequence ID" value="XM_014012775.1"/>
</dbReference>
<evidence type="ECO:0000256" key="11">
    <source>
        <dbReference type="PIRNR" id="PIRNR017834"/>
    </source>
</evidence>
<dbReference type="PIRSF" id="PIRSF017834">
    <property type="entry name" value="NADH-UbQ_OxRdtase_b14.5b"/>
    <property type="match status" value="1"/>
</dbReference>
<dbReference type="Proteomes" id="UP000192220">
    <property type="component" value="Unplaced"/>
</dbReference>
<comment type="subcellular location">
    <subcellularLocation>
        <location evidence="1">Mitochondrion inner membrane</location>
        <topology evidence="1">Single-pass membrane protein</topology>
        <orientation evidence="1">Matrix side</orientation>
    </subcellularLocation>
</comment>
<reference evidence="14" key="1">
    <citation type="submission" date="2025-08" db="UniProtKB">
        <authorList>
            <consortium name="RefSeq"/>
        </authorList>
    </citation>
    <scope>IDENTIFICATION</scope>
</reference>
<keyword evidence="7 11" id="KW-0249">Electron transport</keyword>
<dbReference type="OrthoDB" id="6329847at2759"/>
<dbReference type="KEGG" id="alim:106520590"/>
<evidence type="ECO:0000256" key="5">
    <source>
        <dbReference type="ARBA" id="ARBA00022692"/>
    </source>
</evidence>
<dbReference type="GO" id="GO:0006120">
    <property type="term" value="P:mitochondrial electron transport, NADH to ubiquinone"/>
    <property type="evidence" value="ECO:0007669"/>
    <property type="project" value="InterPro"/>
</dbReference>
<evidence type="ECO:0000256" key="7">
    <source>
        <dbReference type="ARBA" id="ARBA00022982"/>
    </source>
</evidence>
<evidence type="ECO:0000256" key="9">
    <source>
        <dbReference type="ARBA" id="ARBA00023128"/>
    </source>
</evidence>
<accession>A0A2I4BKF8</accession>
<dbReference type="Pfam" id="PF06374">
    <property type="entry name" value="NDUF_C2"/>
    <property type="match status" value="1"/>
</dbReference>
<dbReference type="GO" id="GO:0005743">
    <property type="term" value="C:mitochondrial inner membrane"/>
    <property type="evidence" value="ECO:0007669"/>
    <property type="project" value="UniProtKB-SubCell"/>
</dbReference>
<proteinExistence type="inferred from homology"/>
<evidence type="ECO:0000256" key="4">
    <source>
        <dbReference type="ARBA" id="ARBA00022660"/>
    </source>
</evidence>
<sequence>MDLPEEAKVLPPPSLFNMHTAYFGFLGWFTAIMDNAFRQRPPLRAGVHRQVLLTTICWCYGYHHVKRANYIGAKRDRDISGYIKLHPDRFPQKEKKTFAEIVEPFFPIR</sequence>
<keyword evidence="13" id="KW-1185">Reference proteome</keyword>
<keyword evidence="6 11" id="KW-0999">Mitochondrion inner membrane</keyword>
<keyword evidence="4 11" id="KW-0679">Respiratory chain</keyword>
<keyword evidence="8 12" id="KW-1133">Transmembrane helix</keyword>
<evidence type="ECO:0000256" key="1">
    <source>
        <dbReference type="ARBA" id="ARBA00004298"/>
    </source>
</evidence>
<evidence type="ECO:0000313" key="14">
    <source>
        <dbReference type="RefSeq" id="XP_013868229.1"/>
    </source>
</evidence>
<dbReference type="InParanoid" id="A0A2I4BKF8"/>
<evidence type="ECO:0000256" key="2">
    <source>
        <dbReference type="ARBA" id="ARBA00008674"/>
    </source>
</evidence>
<gene>
    <name evidence="14" type="primary">ndufc2</name>
</gene>
<dbReference type="InterPro" id="IPR009423">
    <property type="entry name" value="NDUC2"/>
</dbReference>
<dbReference type="PANTHER" id="PTHR13099:SF0">
    <property type="entry name" value="NADH DEHYDROGENASE [UBIQUINONE] 1 SUBUNIT C2-RELATED"/>
    <property type="match status" value="1"/>
</dbReference>
<keyword evidence="9 11" id="KW-0496">Mitochondrion</keyword>
<keyword evidence="10 11" id="KW-0472">Membrane</keyword>
<evidence type="ECO:0000256" key="10">
    <source>
        <dbReference type="ARBA" id="ARBA00023136"/>
    </source>
</evidence>
<dbReference type="PANTHER" id="PTHR13099">
    <property type="entry name" value="NADH-UBIQUINONE OXIDOREDUCTASE SUBUNIT B14.5B"/>
    <property type="match status" value="1"/>
</dbReference>
<keyword evidence="3 11" id="KW-0813">Transport</keyword>
<name>A0A2I4BKF8_AUSLI</name>
<protein>
    <recommendedName>
        <fullName evidence="11">NADH dehydrogenase [ubiquinone] 1 subunit C2</fullName>
    </recommendedName>
</protein>
<dbReference type="STRING" id="52670.A0A2I4BKF8"/>
<organism evidence="13 14">
    <name type="scientific">Austrofundulus limnaeus</name>
    <name type="common">Annual killifish</name>
    <dbReference type="NCBI Taxonomy" id="52670"/>
    <lineage>
        <taxon>Eukaryota</taxon>
        <taxon>Metazoa</taxon>
        <taxon>Chordata</taxon>
        <taxon>Craniata</taxon>
        <taxon>Vertebrata</taxon>
        <taxon>Euteleostomi</taxon>
        <taxon>Actinopterygii</taxon>
        <taxon>Neopterygii</taxon>
        <taxon>Teleostei</taxon>
        <taxon>Neoteleostei</taxon>
        <taxon>Acanthomorphata</taxon>
        <taxon>Ovalentaria</taxon>
        <taxon>Atherinomorphae</taxon>
        <taxon>Cyprinodontiformes</taxon>
        <taxon>Rivulidae</taxon>
        <taxon>Austrofundulus</taxon>
    </lineage>
</organism>
<evidence type="ECO:0000256" key="12">
    <source>
        <dbReference type="SAM" id="Phobius"/>
    </source>
</evidence>